<name>A0A559JEM6_9BACL</name>
<organism evidence="1 2">
    <name type="scientific">Cohnella terricola</name>
    <dbReference type="NCBI Taxonomy" id="1289167"/>
    <lineage>
        <taxon>Bacteria</taxon>
        <taxon>Bacillati</taxon>
        <taxon>Bacillota</taxon>
        <taxon>Bacilli</taxon>
        <taxon>Bacillales</taxon>
        <taxon>Paenibacillaceae</taxon>
        <taxon>Cohnella</taxon>
    </lineage>
</organism>
<protein>
    <recommendedName>
        <fullName evidence="3">Spore coat protein</fullName>
    </recommendedName>
</protein>
<evidence type="ECO:0000313" key="1">
    <source>
        <dbReference type="EMBL" id="TVX98320.1"/>
    </source>
</evidence>
<dbReference type="AlphaFoldDB" id="A0A559JEM6"/>
<comment type="caution">
    <text evidence="1">The sequence shown here is derived from an EMBL/GenBank/DDBJ whole genome shotgun (WGS) entry which is preliminary data.</text>
</comment>
<gene>
    <name evidence="1" type="ORF">FPZ45_16615</name>
</gene>
<accession>A0A559JEM6</accession>
<evidence type="ECO:0008006" key="3">
    <source>
        <dbReference type="Google" id="ProtNLM"/>
    </source>
</evidence>
<dbReference type="Proteomes" id="UP000316330">
    <property type="component" value="Unassembled WGS sequence"/>
</dbReference>
<keyword evidence="2" id="KW-1185">Reference proteome</keyword>
<evidence type="ECO:0000313" key="2">
    <source>
        <dbReference type="Proteomes" id="UP000316330"/>
    </source>
</evidence>
<sequence>MKSVQAMTAKELEYCADSMSNEDLLIKQCAVAAATITNAQVKQACSHMIDVHTQHYNTLLSALQQHQSIAPAQPQA</sequence>
<proteinExistence type="predicted"/>
<dbReference type="OrthoDB" id="2382349at2"/>
<reference evidence="1 2" key="1">
    <citation type="submission" date="2019-07" db="EMBL/GenBank/DDBJ databases">
        <authorList>
            <person name="Kim J."/>
        </authorList>
    </citation>
    <scope>NUCLEOTIDE SEQUENCE [LARGE SCALE GENOMIC DNA]</scope>
    <source>
        <strain evidence="1 2">G13</strain>
    </source>
</reference>
<dbReference type="EMBL" id="VNJJ01000009">
    <property type="protein sequence ID" value="TVX98320.1"/>
    <property type="molecule type" value="Genomic_DNA"/>
</dbReference>